<reference evidence="2" key="1">
    <citation type="submission" date="2022-11" db="EMBL/GenBank/DDBJ databases">
        <title>High-quality draft genome sequence of Galbibacter sp. strain CMA-7.</title>
        <authorList>
            <person name="Wei L."/>
            <person name="Dong C."/>
            <person name="Shao Z."/>
        </authorList>
    </citation>
    <scope>NUCLEOTIDE SEQUENCE</scope>
    <source>
        <strain evidence="2">CMA-7</strain>
    </source>
</reference>
<dbReference type="InterPro" id="IPR025411">
    <property type="entry name" value="DUF4136"/>
</dbReference>
<sequence length="173" mass="19260">MRTLFSSICICFLISSCSGVKVTYDYDKKANFSQFKTYGFYPKMQSGLSQLDEKRLFRSIDSVMQARGYENSASPDLYINIESSNRPKPVNSSVGIGIGGSNRNIGGGVSVGVPIGQQDQYRQIVFDLVDVDNDELIWQAVSEGTISEAMTPAMREVKLREVVEKVFSKYPPE</sequence>
<evidence type="ECO:0000313" key="2">
    <source>
        <dbReference type="EMBL" id="MDG3584329.1"/>
    </source>
</evidence>
<organism evidence="2 3">
    <name type="scientific">Galbibacter pacificus</name>
    <dbReference type="NCBI Taxonomy" id="2996052"/>
    <lineage>
        <taxon>Bacteria</taxon>
        <taxon>Pseudomonadati</taxon>
        <taxon>Bacteroidota</taxon>
        <taxon>Flavobacteriia</taxon>
        <taxon>Flavobacteriales</taxon>
        <taxon>Flavobacteriaceae</taxon>
        <taxon>Galbibacter</taxon>
    </lineage>
</organism>
<dbReference type="Proteomes" id="UP001153642">
    <property type="component" value="Unassembled WGS sequence"/>
</dbReference>
<dbReference type="PROSITE" id="PS51257">
    <property type="entry name" value="PROKAR_LIPOPROTEIN"/>
    <property type="match status" value="1"/>
</dbReference>
<gene>
    <name evidence="2" type="ORF">OSR52_00510</name>
</gene>
<dbReference type="RefSeq" id="WP_277898102.1">
    <property type="nucleotide sequence ID" value="NZ_JAPMUA010000001.1"/>
</dbReference>
<feature type="domain" description="DUF4136" evidence="1">
    <location>
        <begin position="22"/>
        <end position="172"/>
    </location>
</feature>
<proteinExistence type="predicted"/>
<evidence type="ECO:0000259" key="1">
    <source>
        <dbReference type="Pfam" id="PF13590"/>
    </source>
</evidence>
<comment type="caution">
    <text evidence="2">The sequence shown here is derived from an EMBL/GenBank/DDBJ whole genome shotgun (WGS) entry which is preliminary data.</text>
</comment>
<evidence type="ECO:0000313" key="3">
    <source>
        <dbReference type="Proteomes" id="UP001153642"/>
    </source>
</evidence>
<dbReference type="Pfam" id="PF13590">
    <property type="entry name" value="DUF4136"/>
    <property type="match status" value="1"/>
</dbReference>
<accession>A0ABT6FM34</accession>
<name>A0ABT6FM34_9FLAO</name>
<keyword evidence="3" id="KW-1185">Reference proteome</keyword>
<dbReference type="EMBL" id="JAPMUA010000001">
    <property type="protein sequence ID" value="MDG3584329.1"/>
    <property type="molecule type" value="Genomic_DNA"/>
</dbReference>
<protein>
    <submittedName>
        <fullName evidence="2">DUF4136 domain-containing protein</fullName>
    </submittedName>
</protein>
<dbReference type="Gene3D" id="3.30.160.670">
    <property type="match status" value="1"/>
</dbReference>